<evidence type="ECO:0000313" key="9">
    <source>
        <dbReference type="Proteomes" id="UP001595793"/>
    </source>
</evidence>
<reference evidence="8" key="3">
    <citation type="submission" date="2024-09" db="EMBL/GenBank/DDBJ databases">
        <authorList>
            <person name="Sun Q."/>
            <person name="Mori K."/>
        </authorList>
    </citation>
    <scope>NUCLEOTIDE SEQUENCE</scope>
    <source>
        <strain evidence="8">CECT 9128</strain>
    </source>
</reference>
<dbReference type="PANTHER" id="PTHR30168">
    <property type="entry name" value="PUTATIVE MEMBRANE PROTEIN YPFJ"/>
    <property type="match status" value="1"/>
</dbReference>
<proteinExistence type="predicted"/>
<evidence type="ECO:0000256" key="1">
    <source>
        <dbReference type="ARBA" id="ARBA00004167"/>
    </source>
</evidence>
<keyword evidence="2 6" id="KW-0812">Transmembrane</keyword>
<evidence type="ECO:0000256" key="5">
    <source>
        <dbReference type="SAM" id="MobiDB-lite"/>
    </source>
</evidence>
<reference evidence="9" key="2">
    <citation type="journal article" date="2019" name="Int. J. Syst. Evol. Microbiol.">
        <title>The Global Catalogue of Microorganisms (GCM) 10K type strain sequencing project: providing services to taxonomists for standard genome sequencing and annotation.</title>
        <authorList>
            <consortium name="The Broad Institute Genomics Platform"/>
            <consortium name="The Broad Institute Genome Sequencing Center for Infectious Disease"/>
            <person name="Wu L."/>
            <person name="Ma J."/>
        </authorList>
    </citation>
    <scope>NUCLEOTIDE SEQUENCE [LARGE SCALE GENOMIC DNA]</scope>
    <source>
        <strain evidence="9">CECT 9128</strain>
    </source>
</reference>
<sequence length="280" mass="30708">MKWKGRRQSSNVDDRRGMSTKGKTIAGGGIVAVIVIALQLFTGVDVSQLISEERSGVATEKTRELSEAEVEEGEFAATILADTEDIWTSIFSKNDMNYPKPGMVLFDDAVSSGCGRASAAMGPFYCPADQKLYLDLRFFDELHNKFGAEKGDFATAYVIAHEVGHHIQTVLGTSQKVRQLQQGKSQDQANELSVALELQADFYAGVWANHNQEYLQEGDIQEALSAANAVGDDAIQRRVNGTVNPDSFTHGTSAQRMEWFMKGYRSGDISKGNTFHALLN</sequence>
<keyword evidence="4 6" id="KW-0472">Membrane</keyword>
<feature type="region of interest" description="Disordered" evidence="5">
    <location>
        <begin position="1"/>
        <end position="20"/>
    </location>
</feature>
<comment type="caution">
    <text evidence="8">The sequence shown here is derived from an EMBL/GenBank/DDBJ whole genome shotgun (WGS) entry which is preliminary data.</text>
</comment>
<comment type="subcellular location">
    <subcellularLocation>
        <location evidence="1">Membrane</location>
        <topology evidence="1">Single-pass membrane protein</topology>
    </subcellularLocation>
</comment>
<dbReference type="Proteomes" id="UP001595793">
    <property type="component" value="Unassembled WGS sequence"/>
</dbReference>
<gene>
    <name evidence="7" type="ORF">ACFOS1_12230</name>
    <name evidence="8" type="ORF">ACFOS1_14735</name>
</gene>
<evidence type="ECO:0000256" key="3">
    <source>
        <dbReference type="ARBA" id="ARBA00022989"/>
    </source>
</evidence>
<evidence type="ECO:0000313" key="7">
    <source>
        <dbReference type="EMBL" id="MFC4028179.1"/>
    </source>
</evidence>
<dbReference type="PANTHER" id="PTHR30168:SF0">
    <property type="entry name" value="INNER MEMBRANE PROTEIN"/>
    <property type="match status" value="1"/>
</dbReference>
<evidence type="ECO:0000256" key="6">
    <source>
        <dbReference type="SAM" id="Phobius"/>
    </source>
</evidence>
<dbReference type="RefSeq" id="WP_290231137.1">
    <property type="nucleotide sequence ID" value="NZ_JAUFPZ010000002.1"/>
</dbReference>
<name>A0ABV8H9A3_9FLAO</name>
<evidence type="ECO:0000256" key="2">
    <source>
        <dbReference type="ARBA" id="ARBA00022692"/>
    </source>
</evidence>
<feature type="transmembrane region" description="Helical" evidence="6">
    <location>
        <begin position="25"/>
        <end position="44"/>
    </location>
</feature>
<protein>
    <submittedName>
        <fullName evidence="8">Neutral zinc metallopeptidase</fullName>
    </submittedName>
</protein>
<accession>A0ABV8H9A3</accession>
<dbReference type="Pfam" id="PF04228">
    <property type="entry name" value="Zn_peptidase"/>
    <property type="match status" value="1"/>
</dbReference>
<dbReference type="EMBL" id="JBHSAS010000006">
    <property type="protein sequence ID" value="MFC4028179.1"/>
    <property type="molecule type" value="Genomic_DNA"/>
</dbReference>
<dbReference type="InterPro" id="IPR007343">
    <property type="entry name" value="Uncharacterised_pept_Zn_put"/>
</dbReference>
<evidence type="ECO:0000256" key="4">
    <source>
        <dbReference type="ARBA" id="ARBA00023136"/>
    </source>
</evidence>
<keyword evidence="9" id="KW-1185">Reference proteome</keyword>
<reference evidence="8" key="1">
    <citation type="journal article" date="2014" name="Int. J. Syst. Evol. Microbiol.">
        <title>Complete genome of a new Firmicutes species belonging to the dominant human colonic microbiota ('Ruminococcus bicirculans') reveals two chromosomes and a selective capacity to utilize plant glucans.</title>
        <authorList>
            <consortium name="NISC Comparative Sequencing Program"/>
            <person name="Wegmann U."/>
            <person name="Louis P."/>
            <person name="Goesmann A."/>
            <person name="Henrissat B."/>
            <person name="Duncan S.H."/>
            <person name="Flint H.J."/>
        </authorList>
    </citation>
    <scope>NUCLEOTIDE SEQUENCE</scope>
    <source>
        <strain evidence="8">CECT 9128</strain>
    </source>
</reference>
<evidence type="ECO:0000313" key="8">
    <source>
        <dbReference type="EMBL" id="MFC4028672.1"/>
    </source>
</evidence>
<organism evidence="8 9">
    <name type="scientific">Zunongwangia endophytica</name>
    <dbReference type="NCBI Taxonomy" id="1808945"/>
    <lineage>
        <taxon>Bacteria</taxon>
        <taxon>Pseudomonadati</taxon>
        <taxon>Bacteroidota</taxon>
        <taxon>Flavobacteriia</taxon>
        <taxon>Flavobacteriales</taxon>
        <taxon>Flavobacteriaceae</taxon>
        <taxon>Zunongwangia</taxon>
    </lineage>
</organism>
<keyword evidence="3 6" id="KW-1133">Transmembrane helix</keyword>
<dbReference type="EMBL" id="JBHSAS010000011">
    <property type="protein sequence ID" value="MFC4028672.1"/>
    <property type="molecule type" value="Genomic_DNA"/>
</dbReference>